<evidence type="ECO:0000313" key="4">
    <source>
        <dbReference type="Proteomes" id="UP000613740"/>
    </source>
</evidence>
<keyword evidence="2" id="KW-0812">Transmembrane</keyword>
<evidence type="ECO:0000256" key="2">
    <source>
        <dbReference type="SAM" id="Phobius"/>
    </source>
</evidence>
<accession>A0A836B9D2</accession>
<feature type="transmembrane region" description="Helical" evidence="2">
    <location>
        <begin position="568"/>
        <end position="590"/>
    </location>
</feature>
<gene>
    <name evidence="3" type="ORF">HYH02_004357</name>
</gene>
<keyword evidence="2" id="KW-0472">Membrane</keyword>
<feature type="transmembrane region" description="Helical" evidence="2">
    <location>
        <begin position="676"/>
        <end position="696"/>
    </location>
</feature>
<dbReference type="GO" id="GO:0043130">
    <property type="term" value="F:ubiquitin binding"/>
    <property type="evidence" value="ECO:0007669"/>
    <property type="project" value="TreeGrafter"/>
</dbReference>
<feature type="compositionally biased region" description="Low complexity" evidence="1">
    <location>
        <begin position="774"/>
        <end position="800"/>
    </location>
</feature>
<dbReference type="AlphaFoldDB" id="A0A836B9D2"/>
<sequence>MSAHHEWSGTLQLLEAATKDGCWPLALLEIDKLLPRTAPDLASVRTRSLWLQDPAAKALVLGCSTSITSSSSSGSLLLAPGGTDAGITVFVGDRLAARAATDALQVLQQCGPMNEGSGGAADVLDGLLSLQPVAIQLYMDGHLARCQNQQQSGCQLLQLRPGTPYTMRIELINKYGMVIAEHPPLSVEMSVGPEQLASLSSNPRAEMVRGRAEFERVELEGWAGANYSLSLRLIQAISPGGADSITDLTQQYSLWRDTRSAGVAASSSLSDSRAFLAARLSCSLCPSYAICLGGPVLAPSPTNASMGGVDYMQRQCAPGYQGRLCATCVSGMYLNNDYECRSCPSKAANITLGLLGFFASVALILYTTWTTLWEDHTADGGEQEVSASEKLKVLITHMQYLVIITRLNLGWPRVIYKAQSALGSLTGAGNIFAFSPSCMFDDPSSELRASSVVFGGLVLPISAAAVVMALWSLRAKAKLPSLRPAGPQSSVVQMDKYMNLPQQVLLVLLIALFVLYPSLVQVSLSMFACRVLDDGTGPYGSLEQATWKYGYWLHDLNVECYTGLHASLYLPLGIVCTVVFCVAPPLAVLATTMHHRATRHQEKTKALYGFLYRKYKDKFFWWEAVMQLQALCLVAVDVFARAMLEYQQALLLLAVLTVIGMINMITAAAHAELIRVMEFASLGVLSLTITLGLYFVDTGNSDTELDNPVAEDAVGLIILILNVVLVVVYTLMLLPSRVRVRASRLLKGCHKGSNSSGKDVAATAGGPSPPPPHQQDASATRLAAATAASAAGSLGSRSSAGQHSSIGHQLEVGSGPPSVGSTAATPVYSTAGTRGLCPAANKGAHSSSSIGWGAQAAVAAGRAESALQIGVRESAAADSWAADEVGQDHMRTGSQAGNAAAGLSEVTIQLHPADGY</sequence>
<feature type="transmembrane region" description="Helical" evidence="2">
    <location>
        <begin position="646"/>
        <end position="669"/>
    </location>
</feature>
<dbReference type="InterPro" id="IPR051246">
    <property type="entry name" value="WDR48"/>
</dbReference>
<evidence type="ECO:0000256" key="1">
    <source>
        <dbReference type="SAM" id="MobiDB-lite"/>
    </source>
</evidence>
<keyword evidence="4" id="KW-1185">Reference proteome</keyword>
<dbReference type="PANTHER" id="PTHR19862:SF14">
    <property type="entry name" value="WD REPEAT-CONTAINING PROTEIN 48"/>
    <property type="match status" value="1"/>
</dbReference>
<reference evidence="3" key="1">
    <citation type="journal article" date="2020" name="bioRxiv">
        <title>Comparative genomics of Chlamydomonas.</title>
        <authorList>
            <person name="Craig R.J."/>
            <person name="Hasan A.R."/>
            <person name="Ness R.W."/>
            <person name="Keightley P.D."/>
        </authorList>
    </citation>
    <scope>NUCLEOTIDE SEQUENCE</scope>
    <source>
        <strain evidence="3">CCAP 11/173</strain>
    </source>
</reference>
<evidence type="ECO:0000313" key="3">
    <source>
        <dbReference type="EMBL" id="KAG2451089.1"/>
    </source>
</evidence>
<feature type="transmembrane region" description="Helical" evidence="2">
    <location>
        <begin position="619"/>
        <end position="640"/>
    </location>
</feature>
<feature type="transmembrane region" description="Helical" evidence="2">
    <location>
        <begin position="504"/>
        <end position="528"/>
    </location>
</feature>
<feature type="transmembrane region" description="Helical" evidence="2">
    <location>
        <begin position="716"/>
        <end position="734"/>
    </location>
</feature>
<dbReference type="GO" id="GO:0000724">
    <property type="term" value="P:double-strand break repair via homologous recombination"/>
    <property type="evidence" value="ECO:0007669"/>
    <property type="project" value="TreeGrafter"/>
</dbReference>
<dbReference type="EMBL" id="JAEHOD010000009">
    <property type="protein sequence ID" value="KAG2451089.1"/>
    <property type="molecule type" value="Genomic_DNA"/>
</dbReference>
<comment type="caution">
    <text evidence="3">The sequence shown here is derived from an EMBL/GenBank/DDBJ whole genome shotgun (WGS) entry which is preliminary data.</text>
</comment>
<proteinExistence type="predicted"/>
<dbReference type="PANTHER" id="PTHR19862">
    <property type="entry name" value="WD REPEAT-CONTAINING PROTEIN 48"/>
    <property type="match status" value="1"/>
</dbReference>
<evidence type="ECO:0008006" key="5">
    <source>
        <dbReference type="Google" id="ProtNLM"/>
    </source>
</evidence>
<dbReference type="OrthoDB" id="547225at2759"/>
<feature type="region of interest" description="Disordered" evidence="1">
    <location>
        <begin position="749"/>
        <end position="826"/>
    </location>
</feature>
<organism evidence="3 4">
    <name type="scientific">Chlamydomonas schloesseri</name>
    <dbReference type="NCBI Taxonomy" id="2026947"/>
    <lineage>
        <taxon>Eukaryota</taxon>
        <taxon>Viridiplantae</taxon>
        <taxon>Chlorophyta</taxon>
        <taxon>core chlorophytes</taxon>
        <taxon>Chlorophyceae</taxon>
        <taxon>CS clade</taxon>
        <taxon>Chlamydomonadales</taxon>
        <taxon>Chlamydomonadaceae</taxon>
        <taxon>Chlamydomonas</taxon>
    </lineage>
</organism>
<protein>
    <recommendedName>
        <fullName evidence="5">TRP C-terminal domain-containing protein</fullName>
    </recommendedName>
</protein>
<feature type="transmembrane region" description="Helical" evidence="2">
    <location>
        <begin position="452"/>
        <end position="473"/>
    </location>
</feature>
<name>A0A836B9D2_9CHLO</name>
<feature type="transmembrane region" description="Helical" evidence="2">
    <location>
        <begin position="350"/>
        <end position="369"/>
    </location>
</feature>
<dbReference type="Proteomes" id="UP000613740">
    <property type="component" value="Unassembled WGS sequence"/>
</dbReference>
<keyword evidence="2" id="KW-1133">Transmembrane helix</keyword>